<dbReference type="UniPathway" id="UPA00115">
    <property type="reaction ID" value="UER00412"/>
</dbReference>
<dbReference type="GO" id="GO:0009052">
    <property type="term" value="P:pentose-phosphate shunt, non-oxidative branch"/>
    <property type="evidence" value="ECO:0007669"/>
    <property type="project" value="UniProtKB-UniRule"/>
</dbReference>
<evidence type="ECO:0000256" key="1">
    <source>
        <dbReference type="ARBA" id="ARBA00001713"/>
    </source>
</evidence>
<dbReference type="OrthoDB" id="5870696at2"/>
<protein>
    <recommendedName>
        <fullName evidence="3">Ribose-5-phosphate isomerase A</fullName>
        <ecNumber evidence="3">5.3.1.6</ecNumber>
    </recommendedName>
    <alternativeName>
        <fullName evidence="3">Phosphoriboisomerase A</fullName>
        <shortName evidence="3">PRI</shortName>
    </alternativeName>
</protein>
<dbReference type="SUPFAM" id="SSF100950">
    <property type="entry name" value="NagB/RpiA/CoA transferase-like"/>
    <property type="match status" value="1"/>
</dbReference>
<comment type="similarity">
    <text evidence="3">Belongs to the ribose 5-phosphate isomerase family.</text>
</comment>
<dbReference type="GO" id="GO:0006014">
    <property type="term" value="P:D-ribose metabolic process"/>
    <property type="evidence" value="ECO:0007669"/>
    <property type="project" value="TreeGrafter"/>
</dbReference>
<dbReference type="EC" id="5.3.1.6" evidence="3"/>
<dbReference type="AlphaFoldDB" id="A0A4V5NXI3"/>
<feature type="binding site" evidence="3">
    <location>
        <begin position="99"/>
        <end position="102"/>
    </location>
    <ligand>
        <name>substrate</name>
    </ligand>
</feature>
<dbReference type="RefSeq" id="WP_136877514.1">
    <property type="nucleotide sequence ID" value="NZ_SWBO01000007.1"/>
</dbReference>
<dbReference type="NCBIfam" id="NF001924">
    <property type="entry name" value="PRK00702.1"/>
    <property type="match status" value="1"/>
</dbReference>
<dbReference type="GO" id="GO:0005829">
    <property type="term" value="C:cytosol"/>
    <property type="evidence" value="ECO:0007669"/>
    <property type="project" value="TreeGrafter"/>
</dbReference>
<dbReference type="Pfam" id="PF06026">
    <property type="entry name" value="Rib_5-P_isom_A"/>
    <property type="match status" value="1"/>
</dbReference>
<comment type="pathway">
    <text evidence="3">Carbohydrate degradation; pentose phosphate pathway; D-ribose 5-phosphate from D-ribulose 5-phosphate (non-oxidative stage): step 1/1.</text>
</comment>
<dbReference type="SUPFAM" id="SSF75445">
    <property type="entry name" value="D-ribose-5-phosphate isomerase (RpiA), lid domain"/>
    <property type="match status" value="1"/>
</dbReference>
<dbReference type="FunFam" id="3.40.50.1360:FF:000001">
    <property type="entry name" value="Ribose-5-phosphate isomerase A"/>
    <property type="match status" value="1"/>
</dbReference>
<feature type="binding site" evidence="3">
    <location>
        <position position="126"/>
    </location>
    <ligand>
        <name>substrate</name>
    </ligand>
</feature>
<dbReference type="PANTHER" id="PTHR11934:SF0">
    <property type="entry name" value="RIBOSE-5-PHOSPHATE ISOMERASE"/>
    <property type="match status" value="1"/>
</dbReference>
<evidence type="ECO:0000313" key="4">
    <source>
        <dbReference type="EMBL" id="TKB99394.1"/>
    </source>
</evidence>
<dbReference type="HAMAP" id="MF_00170">
    <property type="entry name" value="Rib_5P_isom_A"/>
    <property type="match status" value="1"/>
</dbReference>
<gene>
    <name evidence="3 4" type="primary">rpiA</name>
    <name evidence="4" type="ORF">FA045_12985</name>
</gene>
<accession>A0A4V5NXI3</accession>
<dbReference type="Gene3D" id="3.30.70.260">
    <property type="match status" value="1"/>
</dbReference>
<feature type="active site" description="Proton acceptor" evidence="3">
    <location>
        <position position="108"/>
    </location>
</feature>
<dbReference type="InterPro" id="IPR004788">
    <property type="entry name" value="Ribose5P_isomerase_type_A"/>
</dbReference>
<dbReference type="PANTHER" id="PTHR11934">
    <property type="entry name" value="RIBOSE-5-PHOSPHATE ISOMERASE"/>
    <property type="match status" value="1"/>
</dbReference>
<sequence>MATDDKYQDKLVVAKAAVAYVKHNDIVGLGTGSTATLAIKELAKLINNDFKITGVPSSEATKELAISLGIPLLELGEVSSIDISIDGADEFTKDLNLIKGGGGALFREKIVASLSKKQVIITDRSKLVDKLGAFKVPIEVNANAEAYVVRELKKLKGKPVKRIKEGKTFITDNDNFILDTDFGLIDDPRMLDVKLNQIVGVIAHGIFINLASTVLMANGDFIDSYHNT</sequence>
<feature type="binding site" evidence="3">
    <location>
        <begin position="31"/>
        <end position="34"/>
    </location>
    <ligand>
        <name>substrate</name>
    </ligand>
</feature>
<dbReference type="GO" id="GO:0004751">
    <property type="term" value="F:ribose-5-phosphate isomerase activity"/>
    <property type="evidence" value="ECO:0007669"/>
    <property type="project" value="UniProtKB-UniRule"/>
</dbReference>
<dbReference type="NCBIfam" id="TIGR00021">
    <property type="entry name" value="rpiA"/>
    <property type="match status" value="1"/>
</dbReference>
<dbReference type="EMBL" id="SWBO01000007">
    <property type="protein sequence ID" value="TKB99394.1"/>
    <property type="molecule type" value="Genomic_DNA"/>
</dbReference>
<dbReference type="InterPro" id="IPR037171">
    <property type="entry name" value="NagB/RpiA_transferase-like"/>
</dbReference>
<dbReference type="CDD" id="cd01398">
    <property type="entry name" value="RPI_A"/>
    <property type="match status" value="1"/>
</dbReference>
<comment type="subunit">
    <text evidence="3">Homodimer.</text>
</comment>
<reference evidence="4 5" key="1">
    <citation type="submission" date="2019-04" db="EMBL/GenBank/DDBJ databases">
        <title>Pedobacter sp. AR-2-6 sp. nov., isolated from Arctic soil.</title>
        <authorList>
            <person name="Dahal R.H."/>
            <person name="Kim D.-U."/>
        </authorList>
    </citation>
    <scope>NUCLEOTIDE SEQUENCE [LARGE SCALE GENOMIC DNA]</scope>
    <source>
        <strain evidence="4 5">AR-2-6</strain>
    </source>
</reference>
<keyword evidence="2 3" id="KW-0413">Isomerase</keyword>
<name>A0A4V5NXI3_9SPHI</name>
<evidence type="ECO:0000256" key="2">
    <source>
        <dbReference type="ARBA" id="ARBA00023235"/>
    </source>
</evidence>
<proteinExistence type="inferred from homology"/>
<feature type="binding site" evidence="3">
    <location>
        <begin position="86"/>
        <end position="89"/>
    </location>
    <ligand>
        <name>substrate</name>
    </ligand>
</feature>
<dbReference type="Proteomes" id="UP000310477">
    <property type="component" value="Unassembled WGS sequence"/>
</dbReference>
<evidence type="ECO:0000256" key="3">
    <source>
        <dbReference type="HAMAP-Rule" id="MF_00170"/>
    </source>
</evidence>
<organism evidence="4 5">
    <name type="scientific">Pedobacter cryotolerans</name>
    <dbReference type="NCBI Taxonomy" id="2571270"/>
    <lineage>
        <taxon>Bacteria</taxon>
        <taxon>Pseudomonadati</taxon>
        <taxon>Bacteroidota</taxon>
        <taxon>Sphingobacteriia</taxon>
        <taxon>Sphingobacteriales</taxon>
        <taxon>Sphingobacteriaceae</taxon>
        <taxon>Pedobacter</taxon>
    </lineage>
</organism>
<comment type="function">
    <text evidence="3">Catalyzes the reversible conversion of ribose-5-phosphate to ribulose 5-phosphate.</text>
</comment>
<evidence type="ECO:0000313" key="5">
    <source>
        <dbReference type="Proteomes" id="UP000310477"/>
    </source>
</evidence>
<dbReference type="Gene3D" id="3.40.50.1360">
    <property type="match status" value="1"/>
</dbReference>
<keyword evidence="5" id="KW-1185">Reference proteome</keyword>
<dbReference type="InterPro" id="IPR020672">
    <property type="entry name" value="Ribose5P_isomerase_typA_subgr"/>
</dbReference>
<comment type="catalytic activity">
    <reaction evidence="1 3">
        <text>aldehydo-D-ribose 5-phosphate = D-ribulose 5-phosphate</text>
        <dbReference type="Rhea" id="RHEA:14657"/>
        <dbReference type="ChEBI" id="CHEBI:58121"/>
        <dbReference type="ChEBI" id="CHEBI:58273"/>
        <dbReference type="EC" id="5.3.1.6"/>
    </reaction>
</comment>
<comment type="caution">
    <text evidence="4">The sequence shown here is derived from an EMBL/GenBank/DDBJ whole genome shotgun (WGS) entry which is preliminary data.</text>
</comment>